<evidence type="ECO:0000256" key="2">
    <source>
        <dbReference type="ARBA" id="ARBA00022729"/>
    </source>
</evidence>
<evidence type="ECO:0000256" key="4">
    <source>
        <dbReference type="ARBA" id="ARBA00023139"/>
    </source>
</evidence>
<organism evidence="6 7">
    <name type="scientific">Paenibacillus cisolokensis</name>
    <dbReference type="NCBI Taxonomy" id="1658519"/>
    <lineage>
        <taxon>Bacteria</taxon>
        <taxon>Bacillati</taxon>
        <taxon>Bacillota</taxon>
        <taxon>Bacilli</taxon>
        <taxon>Bacillales</taxon>
        <taxon>Paenibacillaceae</taxon>
        <taxon>Paenibacillus</taxon>
    </lineage>
</organism>
<evidence type="ECO:0000313" key="6">
    <source>
        <dbReference type="EMBL" id="GIQ65408.1"/>
    </source>
</evidence>
<keyword evidence="3" id="KW-0472">Membrane</keyword>
<dbReference type="Gene3D" id="3.40.190.10">
    <property type="entry name" value="Periplasmic binding protein-like II"/>
    <property type="match status" value="1"/>
</dbReference>
<dbReference type="SUPFAM" id="SSF53850">
    <property type="entry name" value="Periplasmic binding protein-like II"/>
    <property type="match status" value="1"/>
</dbReference>
<dbReference type="Proteomes" id="UP000680304">
    <property type="component" value="Unassembled WGS sequence"/>
</dbReference>
<name>A0ABQ4NB08_9BACL</name>
<evidence type="ECO:0000256" key="1">
    <source>
        <dbReference type="ARBA" id="ARBA00022475"/>
    </source>
</evidence>
<evidence type="ECO:0000313" key="7">
    <source>
        <dbReference type="Proteomes" id="UP000680304"/>
    </source>
</evidence>
<protein>
    <recommendedName>
        <fullName evidence="8">ABC transporter substrate-binding protein</fullName>
    </recommendedName>
</protein>
<keyword evidence="2" id="KW-0732">Signal</keyword>
<reference evidence="6 7" key="1">
    <citation type="submission" date="2021-04" db="EMBL/GenBank/DDBJ databases">
        <title>Draft genome sequence of Paenibacillus cisolokensis, LC2-13A.</title>
        <authorList>
            <person name="Uke A."/>
            <person name="Chhe C."/>
            <person name="Baramee S."/>
            <person name="Kosugi A."/>
        </authorList>
    </citation>
    <scope>NUCLEOTIDE SEQUENCE [LARGE SCALE GENOMIC DNA]</scope>
    <source>
        <strain evidence="6 7">LC2-13A</strain>
    </source>
</reference>
<keyword evidence="1" id="KW-1003">Cell membrane</keyword>
<dbReference type="InterPro" id="IPR050490">
    <property type="entry name" value="Bact_solute-bd_prot1"/>
</dbReference>
<gene>
    <name evidence="6" type="ORF">PACILC2_39760</name>
</gene>
<evidence type="ECO:0008006" key="8">
    <source>
        <dbReference type="Google" id="ProtNLM"/>
    </source>
</evidence>
<accession>A0ABQ4NB08</accession>
<keyword evidence="5" id="KW-0449">Lipoprotein</keyword>
<dbReference type="InterPro" id="IPR006059">
    <property type="entry name" value="SBP"/>
</dbReference>
<proteinExistence type="predicted"/>
<dbReference type="EMBL" id="BOVJ01000131">
    <property type="protein sequence ID" value="GIQ65408.1"/>
    <property type="molecule type" value="Genomic_DNA"/>
</dbReference>
<evidence type="ECO:0000256" key="3">
    <source>
        <dbReference type="ARBA" id="ARBA00023136"/>
    </source>
</evidence>
<dbReference type="Pfam" id="PF01547">
    <property type="entry name" value="SBP_bac_1"/>
    <property type="match status" value="1"/>
</dbReference>
<comment type="caution">
    <text evidence="6">The sequence shown here is derived from an EMBL/GenBank/DDBJ whole genome shotgun (WGS) entry which is preliminary data.</text>
</comment>
<keyword evidence="7" id="KW-1185">Reference proteome</keyword>
<keyword evidence="4" id="KW-0564">Palmitate</keyword>
<evidence type="ECO:0000256" key="5">
    <source>
        <dbReference type="ARBA" id="ARBA00023288"/>
    </source>
</evidence>
<dbReference type="RefSeq" id="WP_213529865.1">
    <property type="nucleotide sequence ID" value="NZ_BOVJ01000131.1"/>
</dbReference>
<dbReference type="PANTHER" id="PTHR43649:SF33">
    <property type="entry name" value="POLYGALACTURONAN_RHAMNOGALACTURONAN-BINDING PROTEIN YTCQ"/>
    <property type="match status" value="1"/>
</dbReference>
<sequence length="164" mass="18664">MQELYAADVVPDVLLAFTGQKPLEDLEMVYPLDEMLEAYGFDIGTLDPAAVAEIRARDAQGRLVGMPQEMGYIGLYYNKEIFDKFGVEYPRDEMTWDEVLDLAKQMTAERDGVKYRGLEFGVDAPLLQLSVTKTDPESGDVLLTKEPKFTQYMELMKNIMKFRG</sequence>
<dbReference type="PANTHER" id="PTHR43649">
    <property type="entry name" value="ARABINOSE-BINDING PROTEIN-RELATED"/>
    <property type="match status" value="1"/>
</dbReference>